<feature type="domain" description="Type I restriction modification DNA specificity" evidence="5">
    <location>
        <begin position="9"/>
        <end position="182"/>
    </location>
</feature>
<evidence type="ECO:0000256" key="1">
    <source>
        <dbReference type="ARBA" id="ARBA00010923"/>
    </source>
</evidence>
<dbReference type="OrthoDB" id="512700at2"/>
<sequence>MLLDDTDYPKDWPIMHLDRVAKRGSGHTPSKSHPEYWNGNIKWVSLADSYRLDGGYISDTDKKISPEGIKNSSAVIHPPETVILSRDAGVGKSAVTKEAMAVSQHFIAWNCNQTGKVAPWFLYYTLQFHQKELERQAVGSTIKTIGLPFFKNLEIALPPFPEQKKIAAILSTWDRAIEGTEKLLANSQQQKKALMQHLLTGKKRLPGFTGEWKNVLLKDIALIKKGQALSSKDLMRGDYPVIAGGKTSPYKHKNFTHENVITVSASGAYAGYVSFHSYKIWASDCSVITSRSGNSISFIYFWLSYLQNKIFSLQSGGAQPHIYPRDLELLHIHCPPLPEQKAIAAVLSTADEELAAIEADLARLRQEKKALMQQLLTGKRRVRVD</sequence>
<comment type="caution">
    <text evidence="6">The sequence shown here is derived from an EMBL/GenBank/DDBJ whole genome shotgun (WGS) entry which is preliminary data.</text>
</comment>
<dbReference type="InterPro" id="IPR000055">
    <property type="entry name" value="Restrct_endonuc_typeI_TRD"/>
</dbReference>
<dbReference type="InterPro" id="IPR044946">
    <property type="entry name" value="Restrct_endonuc_typeI_TRD_sf"/>
</dbReference>
<dbReference type="AlphaFoldDB" id="A0A149URH5"/>
<gene>
    <name evidence="6" type="ORF">AD951_02890</name>
</gene>
<protein>
    <recommendedName>
        <fullName evidence="5">Type I restriction modification DNA specificity domain-containing protein</fullName>
    </recommendedName>
</protein>
<evidence type="ECO:0000256" key="2">
    <source>
        <dbReference type="ARBA" id="ARBA00022747"/>
    </source>
</evidence>
<proteinExistence type="inferred from homology"/>
<reference evidence="6 7" key="1">
    <citation type="submission" date="2015-06" db="EMBL/GenBank/DDBJ databases">
        <title>Improved classification and identification of acetic acid bacteria using matrix-assisted laser desorption/ionization time-of-flight mass spectrometry; Gluconobacter nephelii and Gluconobacter uchimurae are later heterotypic synonyms of Gluconobacter japonicus and Gluconobacter oxydans, respectively.</title>
        <authorList>
            <person name="Li L."/>
            <person name="Cleenwerck I."/>
            <person name="De Vuyst L."/>
            <person name="Vandamme P."/>
        </authorList>
    </citation>
    <scope>NUCLEOTIDE SEQUENCE [LARGE SCALE GENOMIC DNA]</scope>
    <source>
        <strain evidence="6 7">LMG 1699</strain>
    </source>
</reference>
<dbReference type="EMBL" id="LHZX01000226">
    <property type="protein sequence ID" value="KXV70444.1"/>
    <property type="molecule type" value="Genomic_DNA"/>
</dbReference>
<keyword evidence="4" id="KW-0175">Coiled coil</keyword>
<comment type="similarity">
    <text evidence="1">Belongs to the type-I restriction system S methylase family.</text>
</comment>
<dbReference type="CDD" id="cd17291">
    <property type="entry name" value="RMtype1_S_MgeORF438P-TRD-CR_like"/>
    <property type="match status" value="1"/>
</dbReference>
<keyword evidence="2" id="KW-0680">Restriction system</keyword>
<dbReference type="CDD" id="cd17248">
    <property type="entry name" value="RMtype1_S_AmiI-TRD2-CR2_like"/>
    <property type="match status" value="1"/>
</dbReference>
<dbReference type="PANTHER" id="PTHR30408">
    <property type="entry name" value="TYPE-1 RESTRICTION ENZYME ECOKI SPECIFICITY PROTEIN"/>
    <property type="match status" value="1"/>
</dbReference>
<dbReference type="Gene3D" id="3.90.220.20">
    <property type="entry name" value="DNA methylase specificity domains"/>
    <property type="match status" value="2"/>
</dbReference>
<keyword evidence="3" id="KW-0238">DNA-binding</keyword>
<name>A0A149URH5_9PROT</name>
<dbReference type="GO" id="GO:0009307">
    <property type="term" value="P:DNA restriction-modification system"/>
    <property type="evidence" value="ECO:0007669"/>
    <property type="project" value="UniProtKB-KW"/>
</dbReference>
<evidence type="ECO:0000256" key="4">
    <source>
        <dbReference type="SAM" id="Coils"/>
    </source>
</evidence>
<dbReference type="SUPFAM" id="SSF116734">
    <property type="entry name" value="DNA methylase specificity domain"/>
    <property type="match status" value="2"/>
</dbReference>
<dbReference type="PATRIC" id="fig|178901.14.peg.972"/>
<evidence type="ECO:0000313" key="7">
    <source>
        <dbReference type="Proteomes" id="UP000075377"/>
    </source>
</evidence>
<evidence type="ECO:0000256" key="3">
    <source>
        <dbReference type="ARBA" id="ARBA00023125"/>
    </source>
</evidence>
<organism evidence="6 7">
    <name type="scientific">Acetobacter malorum</name>
    <dbReference type="NCBI Taxonomy" id="178901"/>
    <lineage>
        <taxon>Bacteria</taxon>
        <taxon>Pseudomonadati</taxon>
        <taxon>Pseudomonadota</taxon>
        <taxon>Alphaproteobacteria</taxon>
        <taxon>Acetobacterales</taxon>
        <taxon>Acetobacteraceae</taxon>
        <taxon>Acetobacter</taxon>
    </lineage>
</organism>
<accession>A0A149URH5</accession>
<evidence type="ECO:0000259" key="5">
    <source>
        <dbReference type="Pfam" id="PF01420"/>
    </source>
</evidence>
<dbReference type="InterPro" id="IPR052021">
    <property type="entry name" value="Type-I_RS_S_subunit"/>
</dbReference>
<dbReference type="PANTHER" id="PTHR30408:SF12">
    <property type="entry name" value="TYPE I RESTRICTION ENZYME MJAVIII SPECIFICITY SUBUNIT"/>
    <property type="match status" value="1"/>
</dbReference>
<feature type="coiled-coil region" evidence="4">
    <location>
        <begin position="347"/>
        <end position="381"/>
    </location>
</feature>
<evidence type="ECO:0000313" key="6">
    <source>
        <dbReference type="EMBL" id="KXV70444.1"/>
    </source>
</evidence>
<dbReference type="Gene3D" id="1.10.287.1120">
    <property type="entry name" value="Bipartite methylase S protein"/>
    <property type="match status" value="1"/>
</dbReference>
<dbReference type="Pfam" id="PF01420">
    <property type="entry name" value="Methylase_S"/>
    <property type="match status" value="2"/>
</dbReference>
<dbReference type="GO" id="GO:0003677">
    <property type="term" value="F:DNA binding"/>
    <property type="evidence" value="ECO:0007669"/>
    <property type="project" value="UniProtKB-KW"/>
</dbReference>
<dbReference type="RefSeq" id="WP_061499080.1">
    <property type="nucleotide sequence ID" value="NZ_LHZX01000226.1"/>
</dbReference>
<dbReference type="Proteomes" id="UP000075377">
    <property type="component" value="Unassembled WGS sequence"/>
</dbReference>
<feature type="domain" description="Type I restriction modification DNA specificity" evidence="5">
    <location>
        <begin position="211"/>
        <end position="358"/>
    </location>
</feature>